<comment type="caution">
    <text evidence="1">The sequence shown here is derived from an EMBL/GenBank/DDBJ whole genome shotgun (WGS) entry which is preliminary data.</text>
</comment>
<evidence type="ECO:0000313" key="1">
    <source>
        <dbReference type="EMBL" id="CAL1299344.1"/>
    </source>
</evidence>
<proteinExistence type="predicted"/>
<organism evidence="1 2">
    <name type="scientific">Larinioides sclopetarius</name>
    <dbReference type="NCBI Taxonomy" id="280406"/>
    <lineage>
        <taxon>Eukaryota</taxon>
        <taxon>Metazoa</taxon>
        <taxon>Ecdysozoa</taxon>
        <taxon>Arthropoda</taxon>
        <taxon>Chelicerata</taxon>
        <taxon>Arachnida</taxon>
        <taxon>Araneae</taxon>
        <taxon>Araneomorphae</taxon>
        <taxon>Entelegynae</taxon>
        <taxon>Araneoidea</taxon>
        <taxon>Araneidae</taxon>
        <taxon>Larinioides</taxon>
    </lineage>
</organism>
<sequence>MKSPFLVMFVIKVFHRKII</sequence>
<reference evidence="1 2" key="1">
    <citation type="submission" date="2024-04" db="EMBL/GenBank/DDBJ databases">
        <authorList>
            <person name="Rising A."/>
            <person name="Reimegard J."/>
            <person name="Sonavane S."/>
            <person name="Akerstrom W."/>
            <person name="Nylinder S."/>
            <person name="Hedman E."/>
            <person name="Kallberg Y."/>
        </authorList>
    </citation>
    <scope>NUCLEOTIDE SEQUENCE [LARGE SCALE GENOMIC DNA]</scope>
</reference>
<accession>A0AAV2BV98</accession>
<keyword evidence="2" id="KW-1185">Reference proteome</keyword>
<protein>
    <submittedName>
        <fullName evidence="1">Uncharacterized protein</fullName>
    </submittedName>
</protein>
<name>A0AAV2BV98_9ARAC</name>
<dbReference type="EMBL" id="CAXIEN010000495">
    <property type="protein sequence ID" value="CAL1299344.1"/>
    <property type="molecule type" value="Genomic_DNA"/>
</dbReference>
<dbReference type="Proteomes" id="UP001497382">
    <property type="component" value="Unassembled WGS sequence"/>
</dbReference>
<evidence type="ECO:0000313" key="2">
    <source>
        <dbReference type="Proteomes" id="UP001497382"/>
    </source>
</evidence>
<gene>
    <name evidence="1" type="ORF">LARSCL_LOCUS21294</name>
</gene>
<dbReference type="AlphaFoldDB" id="A0AAV2BV98"/>